<sequence>MKSPHLNYNYFFSGIKNNTFRSLRHRNYRLYFYGQSISVTGTWIQRIATPWLVYRLTDSALMLGIIGFASQIPTFFISPFAGVIVDKMSRYKIMILTQTLSLIQAAILAALYLTDAIQIWHIIALNLVLGTINAFDGPARQSFIIDMVEGKEDLPNAIALNSAMFNGARLIGPTVAGILIAFTGEGACFLINALSYVFVIISLLRMKIPSIENRLRQINVYRNLKEGFSYTFHSIPIRAVLIMLSVSSLTAMQYVVLMPVFSKEILHGTSRTFGFLMAASGVGALMGTLTLASRNSARSLEKIIPVATSLFGSALIFFSFFHNFFLALSMMLLAGGGMMLQMTSSNTLIQTIVEEDKRGRVMSIYNMAFMGTAPFGALFTGWLAKQIGVAHTLMFCGILMLLGALIYLYFLPGIKKSVNEVFSKTER</sequence>
<dbReference type="InterPro" id="IPR020846">
    <property type="entry name" value="MFS_dom"/>
</dbReference>
<keyword evidence="3" id="KW-1003">Cell membrane</keyword>
<comment type="subcellular location">
    <subcellularLocation>
        <location evidence="1">Cell membrane</location>
        <topology evidence="1">Multi-pass membrane protein</topology>
    </subcellularLocation>
</comment>
<dbReference type="CDD" id="cd06173">
    <property type="entry name" value="MFS_MefA_like"/>
    <property type="match status" value="1"/>
</dbReference>
<feature type="domain" description="Major facilitator superfamily (MFS) profile" evidence="8">
    <location>
        <begin position="231"/>
        <end position="427"/>
    </location>
</feature>
<evidence type="ECO:0000256" key="2">
    <source>
        <dbReference type="ARBA" id="ARBA00022448"/>
    </source>
</evidence>
<evidence type="ECO:0000256" key="1">
    <source>
        <dbReference type="ARBA" id="ARBA00004651"/>
    </source>
</evidence>
<feature type="transmembrane region" description="Helical" evidence="7">
    <location>
        <begin position="303"/>
        <end position="320"/>
    </location>
</feature>
<evidence type="ECO:0000259" key="8">
    <source>
        <dbReference type="PROSITE" id="PS50850"/>
    </source>
</evidence>
<feature type="transmembrane region" description="Helical" evidence="7">
    <location>
        <begin position="326"/>
        <end position="343"/>
    </location>
</feature>
<dbReference type="PANTHER" id="PTHR23513:SF11">
    <property type="entry name" value="STAPHYLOFERRIN A TRANSPORTER"/>
    <property type="match status" value="1"/>
</dbReference>
<keyword evidence="4 7" id="KW-0812">Transmembrane</keyword>
<dbReference type="AlphaFoldDB" id="A0A653AHG0"/>
<proteinExistence type="predicted"/>
<feature type="transmembrane region" description="Helical" evidence="7">
    <location>
        <begin position="364"/>
        <end position="384"/>
    </location>
</feature>
<dbReference type="EMBL" id="UPXZ01000037">
    <property type="protein sequence ID" value="VBB47497.1"/>
    <property type="molecule type" value="Genomic_DNA"/>
</dbReference>
<dbReference type="SUPFAM" id="SSF103473">
    <property type="entry name" value="MFS general substrate transporter"/>
    <property type="match status" value="1"/>
</dbReference>
<dbReference type="InterPro" id="IPR010290">
    <property type="entry name" value="TM_effector"/>
</dbReference>
<protein>
    <recommendedName>
        <fullName evidence="8">Major facilitator superfamily (MFS) profile domain-containing protein</fullName>
    </recommendedName>
</protein>
<gene>
    <name evidence="9" type="ORF">TRIP_D420244</name>
</gene>
<feature type="transmembrane region" description="Helical" evidence="7">
    <location>
        <begin position="189"/>
        <end position="206"/>
    </location>
</feature>
<feature type="transmembrane region" description="Helical" evidence="7">
    <location>
        <begin position="239"/>
        <end position="261"/>
    </location>
</feature>
<reference evidence="9" key="1">
    <citation type="submission" date="2018-07" db="EMBL/GenBank/DDBJ databases">
        <authorList>
            <consortium name="Genoscope - CEA"/>
            <person name="William W."/>
        </authorList>
    </citation>
    <scope>NUCLEOTIDE SEQUENCE</scope>
    <source>
        <strain evidence="9">IK1</strain>
    </source>
</reference>
<dbReference type="Gene3D" id="1.20.1250.20">
    <property type="entry name" value="MFS general substrate transporter like domains"/>
    <property type="match status" value="1"/>
</dbReference>
<feature type="transmembrane region" description="Helical" evidence="7">
    <location>
        <begin position="273"/>
        <end position="291"/>
    </location>
</feature>
<dbReference type="Pfam" id="PF05977">
    <property type="entry name" value="MFS_3"/>
    <property type="match status" value="1"/>
</dbReference>
<dbReference type="PROSITE" id="PS50850">
    <property type="entry name" value="MFS"/>
    <property type="match status" value="1"/>
</dbReference>
<evidence type="ECO:0000256" key="3">
    <source>
        <dbReference type="ARBA" id="ARBA00022475"/>
    </source>
</evidence>
<feature type="transmembrane region" description="Helical" evidence="7">
    <location>
        <begin position="30"/>
        <end position="48"/>
    </location>
</feature>
<evidence type="ECO:0000256" key="5">
    <source>
        <dbReference type="ARBA" id="ARBA00022989"/>
    </source>
</evidence>
<dbReference type="PANTHER" id="PTHR23513">
    <property type="entry name" value="INTEGRAL MEMBRANE EFFLUX PROTEIN-RELATED"/>
    <property type="match status" value="1"/>
</dbReference>
<evidence type="ECO:0000256" key="6">
    <source>
        <dbReference type="ARBA" id="ARBA00023136"/>
    </source>
</evidence>
<dbReference type="InterPro" id="IPR036259">
    <property type="entry name" value="MFS_trans_sf"/>
</dbReference>
<evidence type="ECO:0000256" key="4">
    <source>
        <dbReference type="ARBA" id="ARBA00022692"/>
    </source>
</evidence>
<name>A0A653AHG0_9BACT</name>
<organism evidence="9">
    <name type="scientific">uncultured Paludibacter sp</name>
    <dbReference type="NCBI Taxonomy" id="497635"/>
    <lineage>
        <taxon>Bacteria</taxon>
        <taxon>Pseudomonadati</taxon>
        <taxon>Bacteroidota</taxon>
        <taxon>Bacteroidia</taxon>
        <taxon>Bacteroidales</taxon>
        <taxon>Paludibacteraceae</taxon>
        <taxon>Paludibacter</taxon>
        <taxon>environmental samples</taxon>
    </lineage>
</organism>
<keyword evidence="2" id="KW-0813">Transport</keyword>
<keyword evidence="5 7" id="KW-1133">Transmembrane helix</keyword>
<dbReference type="GO" id="GO:0022857">
    <property type="term" value="F:transmembrane transporter activity"/>
    <property type="evidence" value="ECO:0007669"/>
    <property type="project" value="InterPro"/>
</dbReference>
<feature type="transmembrane region" description="Helical" evidence="7">
    <location>
        <begin position="390"/>
        <end position="410"/>
    </location>
</feature>
<accession>A0A653AHG0</accession>
<evidence type="ECO:0000256" key="7">
    <source>
        <dbReference type="SAM" id="Phobius"/>
    </source>
</evidence>
<dbReference type="GO" id="GO:0005886">
    <property type="term" value="C:plasma membrane"/>
    <property type="evidence" value="ECO:0007669"/>
    <property type="project" value="UniProtKB-SubCell"/>
</dbReference>
<keyword evidence="6 7" id="KW-0472">Membrane</keyword>
<evidence type="ECO:0000313" key="9">
    <source>
        <dbReference type="EMBL" id="VBB47497.1"/>
    </source>
</evidence>
<feature type="transmembrane region" description="Helical" evidence="7">
    <location>
        <begin position="60"/>
        <end position="81"/>
    </location>
</feature>